<gene>
    <name evidence="2" type="ORF">FUG_LOCUS510320</name>
    <name evidence="1" type="ORF">MDCFG202_LOCUS17096</name>
</gene>
<name>A0A4U9ER70_GIBZA</name>
<dbReference type="EMBL" id="CAAKMV010000171">
    <property type="protein sequence ID" value="VIO62993.1"/>
    <property type="molecule type" value="Genomic_DNA"/>
</dbReference>
<dbReference type="EMBL" id="CAJPIJ010000032">
    <property type="protein sequence ID" value="CAG1963908.1"/>
    <property type="molecule type" value="Genomic_DNA"/>
</dbReference>
<reference evidence="2" key="1">
    <citation type="submission" date="2019-04" db="EMBL/GenBank/DDBJ databases">
        <authorList>
            <person name="Melise S."/>
            <person name="Noan J."/>
            <person name="Okalmin O."/>
        </authorList>
    </citation>
    <scope>NUCLEOTIDE SEQUENCE</scope>
    <source>
        <strain evidence="2">FN9</strain>
    </source>
</reference>
<accession>A0A4U9ER70</accession>
<sequence>MANVVGSVLICHPPEIVIMAYRTLLALGLATVTLALPTDKDSKQGLVAGKFIVALKPAANVDFDLHI</sequence>
<dbReference type="Proteomes" id="UP000746612">
    <property type="component" value="Unassembled WGS sequence"/>
</dbReference>
<organism evidence="1 3">
    <name type="scientific">Gibberella zeae</name>
    <name type="common">Wheat head blight fungus</name>
    <name type="synonym">Fusarium graminearum</name>
    <dbReference type="NCBI Taxonomy" id="5518"/>
    <lineage>
        <taxon>Eukaryota</taxon>
        <taxon>Fungi</taxon>
        <taxon>Dikarya</taxon>
        <taxon>Ascomycota</taxon>
        <taxon>Pezizomycotina</taxon>
        <taxon>Sordariomycetes</taxon>
        <taxon>Hypocreomycetidae</taxon>
        <taxon>Hypocreales</taxon>
        <taxon>Nectriaceae</taxon>
        <taxon>Fusarium</taxon>
    </lineage>
</organism>
<proteinExistence type="predicted"/>
<protein>
    <submittedName>
        <fullName evidence="1">Uncharacterized protein</fullName>
    </submittedName>
</protein>
<reference evidence="1" key="2">
    <citation type="submission" date="2021-03" db="EMBL/GenBank/DDBJ databases">
        <authorList>
            <person name="Alouane T."/>
            <person name="Langin T."/>
            <person name="Bonhomme L."/>
        </authorList>
    </citation>
    <scope>NUCLEOTIDE SEQUENCE</scope>
    <source>
        <strain evidence="1">MDC_Fg202</strain>
    </source>
</reference>
<dbReference type="AlphaFoldDB" id="A0A4U9ER70"/>
<evidence type="ECO:0000313" key="1">
    <source>
        <dbReference type="EMBL" id="CAG1963908.1"/>
    </source>
</evidence>
<evidence type="ECO:0000313" key="2">
    <source>
        <dbReference type="EMBL" id="VIO62993.1"/>
    </source>
</evidence>
<evidence type="ECO:0000313" key="3">
    <source>
        <dbReference type="Proteomes" id="UP000746612"/>
    </source>
</evidence>